<feature type="transmembrane region" description="Helical" evidence="20">
    <location>
        <begin position="453"/>
        <end position="476"/>
    </location>
</feature>
<evidence type="ECO:0000256" key="8">
    <source>
        <dbReference type="ARBA" id="ARBA00022777"/>
    </source>
</evidence>
<evidence type="ECO:0000256" key="16">
    <source>
        <dbReference type="ARBA" id="ARBA00048679"/>
    </source>
</evidence>
<dbReference type="PROSITE" id="PS50026">
    <property type="entry name" value="EGF_3"/>
    <property type="match status" value="1"/>
</dbReference>
<dbReference type="FunFam" id="1.10.510.10:FF:000302">
    <property type="entry name" value="Serine/threonine-protein kinase"/>
    <property type="match status" value="1"/>
</dbReference>
<keyword evidence="12" id="KW-1015">Disulfide bond</keyword>
<evidence type="ECO:0000256" key="3">
    <source>
        <dbReference type="ARBA" id="ARBA00022536"/>
    </source>
</evidence>
<proteinExistence type="inferred from homology"/>
<evidence type="ECO:0000256" key="4">
    <source>
        <dbReference type="ARBA" id="ARBA00022679"/>
    </source>
</evidence>
<dbReference type="Pfam" id="PF01453">
    <property type="entry name" value="B_lectin"/>
    <property type="match status" value="1"/>
</dbReference>
<dbReference type="InterPro" id="IPR036426">
    <property type="entry name" value="Bulb-type_lectin_dom_sf"/>
</dbReference>
<keyword evidence="4 17" id="KW-0808">Transferase</keyword>
<comment type="similarity">
    <text evidence="17">Belongs to the protein kinase superfamily. Ser/Thr protein kinase family.</text>
</comment>
<evidence type="ECO:0000256" key="10">
    <source>
        <dbReference type="ARBA" id="ARBA00022989"/>
    </source>
</evidence>
<dbReference type="CDD" id="cd01098">
    <property type="entry name" value="PAN_AP_plant"/>
    <property type="match status" value="1"/>
</dbReference>
<evidence type="ECO:0000256" key="11">
    <source>
        <dbReference type="ARBA" id="ARBA00023136"/>
    </source>
</evidence>
<evidence type="ECO:0000256" key="19">
    <source>
        <dbReference type="PROSITE-ProRule" id="PRU10141"/>
    </source>
</evidence>
<dbReference type="CDD" id="cd00053">
    <property type="entry name" value="EGF"/>
    <property type="match status" value="1"/>
</dbReference>
<dbReference type="PANTHER" id="PTHR47974">
    <property type="entry name" value="OS07G0415500 PROTEIN"/>
    <property type="match status" value="1"/>
</dbReference>
<dbReference type="FunFam" id="3.30.200.20:FF:000059">
    <property type="entry name" value="S-receptor-like serine/threonine-protein kinase"/>
    <property type="match status" value="1"/>
</dbReference>
<dbReference type="InterPro" id="IPR011009">
    <property type="entry name" value="Kinase-like_dom_sf"/>
</dbReference>
<evidence type="ECO:0000259" key="22">
    <source>
        <dbReference type="PROSITE" id="PS50011"/>
    </source>
</evidence>
<evidence type="ECO:0000256" key="2">
    <source>
        <dbReference type="ARBA" id="ARBA00022527"/>
    </source>
</evidence>
<dbReference type="PANTHER" id="PTHR47974:SF3">
    <property type="entry name" value="RECEPTOR-LIKE SERINE_THREONINE-PROTEIN KINASE"/>
    <property type="match status" value="1"/>
</dbReference>
<evidence type="ECO:0000313" key="26">
    <source>
        <dbReference type="Proteomes" id="UP001634007"/>
    </source>
</evidence>
<reference evidence="25 26" key="1">
    <citation type="submission" date="2024-11" db="EMBL/GenBank/DDBJ databases">
        <title>Chromosome-level genome assembly of Eucalyptus globulus Labill. provides insights into its genome evolution.</title>
        <authorList>
            <person name="Li X."/>
        </authorList>
    </citation>
    <scope>NUCLEOTIDE SEQUENCE [LARGE SCALE GENOMIC DNA]</scope>
    <source>
        <strain evidence="25">CL2024</strain>
        <tissue evidence="25">Fresh tender leaves</tissue>
    </source>
</reference>
<feature type="binding site" evidence="19">
    <location>
        <position position="539"/>
    </location>
    <ligand>
        <name>ATP</name>
        <dbReference type="ChEBI" id="CHEBI:30616"/>
    </ligand>
</feature>
<dbReference type="SMART" id="SM00220">
    <property type="entry name" value="S_TKc"/>
    <property type="match status" value="1"/>
</dbReference>
<organism evidence="25 26">
    <name type="scientific">Eucalyptus globulus</name>
    <name type="common">Tasmanian blue gum</name>
    <dbReference type="NCBI Taxonomy" id="34317"/>
    <lineage>
        <taxon>Eukaryota</taxon>
        <taxon>Viridiplantae</taxon>
        <taxon>Streptophyta</taxon>
        <taxon>Embryophyta</taxon>
        <taxon>Tracheophyta</taxon>
        <taxon>Spermatophyta</taxon>
        <taxon>Magnoliopsida</taxon>
        <taxon>eudicotyledons</taxon>
        <taxon>Gunneridae</taxon>
        <taxon>Pentapetalae</taxon>
        <taxon>rosids</taxon>
        <taxon>malvids</taxon>
        <taxon>Myrtales</taxon>
        <taxon>Myrtaceae</taxon>
        <taxon>Myrtoideae</taxon>
        <taxon>Eucalypteae</taxon>
        <taxon>Eucalyptus</taxon>
    </lineage>
</organism>
<evidence type="ECO:0000256" key="7">
    <source>
        <dbReference type="ARBA" id="ARBA00022741"/>
    </source>
</evidence>
<feature type="signal peptide" evidence="21">
    <location>
        <begin position="1"/>
        <end position="24"/>
    </location>
</feature>
<dbReference type="InterPro" id="IPR000742">
    <property type="entry name" value="EGF"/>
</dbReference>
<dbReference type="GO" id="GO:0005524">
    <property type="term" value="F:ATP binding"/>
    <property type="evidence" value="ECO:0007669"/>
    <property type="project" value="UniProtKB-UniRule"/>
</dbReference>
<dbReference type="SUPFAM" id="SSF51110">
    <property type="entry name" value="alpha-D-mannose-specific plant lectins"/>
    <property type="match status" value="1"/>
</dbReference>
<evidence type="ECO:0000256" key="9">
    <source>
        <dbReference type="ARBA" id="ARBA00022840"/>
    </source>
</evidence>
<evidence type="ECO:0000259" key="23">
    <source>
        <dbReference type="PROSITE" id="PS50026"/>
    </source>
</evidence>
<keyword evidence="8 17" id="KW-0418">Kinase</keyword>
<dbReference type="InterPro" id="IPR000719">
    <property type="entry name" value="Prot_kinase_dom"/>
</dbReference>
<dbReference type="GO" id="GO:0004674">
    <property type="term" value="F:protein serine/threonine kinase activity"/>
    <property type="evidence" value="ECO:0007669"/>
    <property type="project" value="UniProtKB-KW"/>
</dbReference>
<dbReference type="PROSITE" id="PS50927">
    <property type="entry name" value="BULB_LECTIN"/>
    <property type="match status" value="1"/>
</dbReference>
<evidence type="ECO:0000256" key="5">
    <source>
        <dbReference type="ARBA" id="ARBA00022692"/>
    </source>
</evidence>
<dbReference type="Gene3D" id="2.90.10.10">
    <property type="entry name" value="Bulb-type lectin domain"/>
    <property type="match status" value="2"/>
</dbReference>
<dbReference type="PROSITE" id="PS00108">
    <property type="entry name" value="PROTEIN_KINASE_ST"/>
    <property type="match status" value="1"/>
</dbReference>
<dbReference type="InterPro" id="IPR001480">
    <property type="entry name" value="Bulb-type_lectin_dom"/>
</dbReference>
<keyword evidence="10 20" id="KW-1133">Transmembrane helix</keyword>
<keyword evidence="3 18" id="KW-0245">EGF-like domain</keyword>
<gene>
    <name evidence="25" type="ORF">ACJRO7_024113</name>
</gene>
<dbReference type="CDD" id="cd14066">
    <property type="entry name" value="STKc_IRAK"/>
    <property type="match status" value="1"/>
</dbReference>
<dbReference type="PROSITE" id="PS50011">
    <property type="entry name" value="PROTEIN_KINASE_DOM"/>
    <property type="match status" value="1"/>
</dbReference>
<dbReference type="EC" id="2.7.11.1" evidence="17"/>
<evidence type="ECO:0000256" key="13">
    <source>
        <dbReference type="ARBA" id="ARBA00023170"/>
    </source>
</evidence>
<evidence type="ECO:0000256" key="18">
    <source>
        <dbReference type="PROSITE-ProRule" id="PRU00076"/>
    </source>
</evidence>
<dbReference type="EMBL" id="JBJKBG010000006">
    <property type="protein sequence ID" value="KAL3734882.1"/>
    <property type="molecule type" value="Genomic_DNA"/>
</dbReference>
<evidence type="ECO:0000313" key="25">
    <source>
        <dbReference type="EMBL" id="KAL3734882.1"/>
    </source>
</evidence>
<feature type="domain" description="Protein kinase" evidence="22">
    <location>
        <begin position="511"/>
        <end position="791"/>
    </location>
</feature>
<evidence type="ECO:0000256" key="17">
    <source>
        <dbReference type="PIRNR" id="PIRNR000641"/>
    </source>
</evidence>
<feature type="domain" description="EGF-like" evidence="23">
    <location>
        <begin position="285"/>
        <end position="320"/>
    </location>
</feature>
<dbReference type="InterPro" id="IPR024171">
    <property type="entry name" value="SRK-like_kinase"/>
</dbReference>
<keyword evidence="14" id="KW-0325">Glycoprotein</keyword>
<protein>
    <recommendedName>
        <fullName evidence="17">Receptor-like serine/threonine-protein kinase</fullName>
        <ecNumber evidence="17">2.7.11.1</ecNumber>
    </recommendedName>
</protein>
<dbReference type="Gene3D" id="1.10.510.10">
    <property type="entry name" value="Transferase(Phosphotransferase) domain 1"/>
    <property type="match status" value="1"/>
</dbReference>
<dbReference type="Gene3D" id="3.30.200.20">
    <property type="entry name" value="Phosphorylase Kinase, domain 1"/>
    <property type="match status" value="1"/>
</dbReference>
<evidence type="ECO:0000256" key="6">
    <source>
        <dbReference type="ARBA" id="ARBA00022729"/>
    </source>
</evidence>
<dbReference type="PROSITE" id="PS00107">
    <property type="entry name" value="PROTEIN_KINASE_ATP"/>
    <property type="match status" value="1"/>
</dbReference>
<comment type="catalytic activity">
    <reaction evidence="16 17">
        <text>L-seryl-[protein] + ATP = O-phospho-L-seryl-[protein] + ADP + H(+)</text>
        <dbReference type="Rhea" id="RHEA:17989"/>
        <dbReference type="Rhea" id="RHEA-COMP:9863"/>
        <dbReference type="Rhea" id="RHEA-COMP:11604"/>
        <dbReference type="ChEBI" id="CHEBI:15378"/>
        <dbReference type="ChEBI" id="CHEBI:29999"/>
        <dbReference type="ChEBI" id="CHEBI:30616"/>
        <dbReference type="ChEBI" id="CHEBI:83421"/>
        <dbReference type="ChEBI" id="CHEBI:456216"/>
        <dbReference type="EC" id="2.7.11.1"/>
    </reaction>
</comment>
<comment type="catalytic activity">
    <reaction evidence="15 17">
        <text>L-threonyl-[protein] + ATP = O-phospho-L-threonyl-[protein] + ADP + H(+)</text>
        <dbReference type="Rhea" id="RHEA:46608"/>
        <dbReference type="Rhea" id="RHEA-COMP:11060"/>
        <dbReference type="Rhea" id="RHEA-COMP:11605"/>
        <dbReference type="ChEBI" id="CHEBI:15378"/>
        <dbReference type="ChEBI" id="CHEBI:30013"/>
        <dbReference type="ChEBI" id="CHEBI:30616"/>
        <dbReference type="ChEBI" id="CHEBI:61977"/>
        <dbReference type="ChEBI" id="CHEBI:456216"/>
        <dbReference type="EC" id="2.7.11.1"/>
    </reaction>
</comment>
<keyword evidence="26" id="KW-1185">Reference proteome</keyword>
<dbReference type="PIRSF" id="PIRSF000641">
    <property type="entry name" value="SRK"/>
    <property type="match status" value="1"/>
</dbReference>
<dbReference type="Proteomes" id="UP001634007">
    <property type="component" value="Unassembled WGS sequence"/>
</dbReference>
<dbReference type="InterPro" id="IPR017441">
    <property type="entry name" value="Protein_kinase_ATP_BS"/>
</dbReference>
<dbReference type="Pfam" id="PF00954">
    <property type="entry name" value="S_locus_glycop"/>
    <property type="match status" value="1"/>
</dbReference>
<comment type="subcellular location">
    <subcellularLocation>
        <location evidence="1">Membrane</location>
        <topology evidence="1">Single-pass type I membrane protein</topology>
    </subcellularLocation>
</comment>
<evidence type="ECO:0000256" key="14">
    <source>
        <dbReference type="ARBA" id="ARBA00023180"/>
    </source>
</evidence>
<keyword evidence="7 17" id="KW-0547">Nucleotide-binding</keyword>
<evidence type="ECO:0000256" key="20">
    <source>
        <dbReference type="SAM" id="Phobius"/>
    </source>
</evidence>
<comment type="caution">
    <text evidence="18">Lacks conserved residue(s) required for the propagation of feature annotation.</text>
</comment>
<dbReference type="InterPro" id="IPR000858">
    <property type="entry name" value="S_locus_glycoprot_dom"/>
</dbReference>
<evidence type="ECO:0000256" key="21">
    <source>
        <dbReference type="SAM" id="SignalP"/>
    </source>
</evidence>
<dbReference type="SMART" id="SM00108">
    <property type="entry name" value="B_lectin"/>
    <property type="match status" value="1"/>
</dbReference>
<dbReference type="AlphaFoldDB" id="A0ABD3K6I9"/>
<keyword evidence="13" id="KW-0675">Receptor</keyword>
<comment type="caution">
    <text evidence="25">The sequence shown here is derived from an EMBL/GenBank/DDBJ whole genome shotgun (WGS) entry which is preliminary data.</text>
</comment>
<keyword evidence="5 20" id="KW-0812">Transmembrane</keyword>
<evidence type="ECO:0000259" key="24">
    <source>
        <dbReference type="PROSITE" id="PS50927"/>
    </source>
</evidence>
<dbReference type="CDD" id="cd00028">
    <property type="entry name" value="B_lectin"/>
    <property type="match status" value="1"/>
</dbReference>
<evidence type="ECO:0000256" key="1">
    <source>
        <dbReference type="ARBA" id="ARBA00004479"/>
    </source>
</evidence>
<evidence type="ECO:0000256" key="15">
    <source>
        <dbReference type="ARBA" id="ARBA00047899"/>
    </source>
</evidence>
<dbReference type="SUPFAM" id="SSF56112">
    <property type="entry name" value="Protein kinase-like (PK-like)"/>
    <property type="match status" value="1"/>
</dbReference>
<dbReference type="InterPro" id="IPR008271">
    <property type="entry name" value="Ser/Thr_kinase_AS"/>
</dbReference>
<feature type="domain" description="Bulb-type lectin" evidence="24">
    <location>
        <begin position="20"/>
        <end position="154"/>
    </location>
</feature>
<name>A0ABD3K6I9_EUCGL</name>
<evidence type="ECO:0000256" key="12">
    <source>
        <dbReference type="ARBA" id="ARBA00023157"/>
    </source>
</evidence>
<keyword evidence="6 21" id="KW-0732">Signal</keyword>
<keyword evidence="2 17" id="KW-0723">Serine/threonine-protein kinase</keyword>
<keyword evidence="11 20" id="KW-0472">Membrane</keyword>
<dbReference type="Pfam" id="PF00069">
    <property type="entry name" value="Pkinase"/>
    <property type="match status" value="1"/>
</dbReference>
<sequence>MNAIRSSHLFLALSLFLSFSFTSSTRLTLHQGSSLSIGNADNVLTSNDGAFSAGFFPIGPNADCFTIWFSKPSCSIPNCTTVWMANRDEPVNGRFSKLSLRENGDLELIDAGGTVVWSTDTGSSSRSSTNLQLLNTGNLVLRDDKHATLWQSFDSPTDTLLPEQKLTSNTPLVSSRSKSNFSSGYYKLYFDNDNLLHLLFSGQTTSVYWPNPWLNSWQAGRSSYNDSRVAMLDHYGNFISSDNLTFLTADYGAKIQRRLTVDPDGNLRVYSQADGGKWMVSWQAKSDPCTVHGICGPNSLCTYHPSEGRSCICAPGYEWENLYDWTKGCKPKFNSFCDSKVETEFVELPHSDFYGYDKGFFPGYTLEMCKKICLDLCDCLGFQYKFSNCYPKLLLLNGHYAPRVNGSIHFKLPKLNVSYDIPKIEHATLQCTAKEIMLPRTYLKRQESAAVKILLTFAWAIAGVEAIVVLMVWCFLYRTRPEKGGAHIDGYHAGLTGFQRFTYDELKKATRNFSEEIGRGSGGVVYKAVLSDCRVTAVKRLNEANQGENEFLAEVSTIGNLHHMNLIDMWGYCAEGKHRLLIYEFMEHGSLAENLSSPTELDWPRRFEIAVGSARGLAYLHEECLEWVLHCDVKPQNILLDSTYQAKVADFGFSKILKREGLKNSSFSKIRGTRGYMAPEWIYNFPITSKVDVYSYGIVLLEMVTGRSPSGEHEKIEGSDAQEIKKFTSWVREKKGLGVPAHTWIEEIVDPRVRGEYDIKKIEILVAVALKCVEEDRDARPTMRQVVEMLLCCEDEDV</sequence>
<dbReference type="GO" id="GO:0016020">
    <property type="term" value="C:membrane"/>
    <property type="evidence" value="ECO:0007669"/>
    <property type="project" value="UniProtKB-SubCell"/>
</dbReference>
<accession>A0ABD3K6I9</accession>
<feature type="chain" id="PRO_5044856226" description="Receptor-like serine/threonine-protein kinase" evidence="21">
    <location>
        <begin position="25"/>
        <end position="798"/>
    </location>
</feature>
<keyword evidence="9 17" id="KW-0067">ATP-binding</keyword>